<reference evidence="1 2" key="1">
    <citation type="submission" date="2019-12" db="EMBL/GenBank/DDBJ databases">
        <title>Genomic-based taxomic classification of the family Erythrobacteraceae.</title>
        <authorList>
            <person name="Xu L."/>
        </authorList>
    </citation>
    <scope>NUCLEOTIDE SEQUENCE [LARGE SCALE GENOMIC DNA]</scope>
    <source>
        <strain evidence="1 2">JCM 17468</strain>
    </source>
</reference>
<keyword evidence="2" id="KW-1185">Reference proteome</keyword>
<evidence type="ECO:0000313" key="1">
    <source>
        <dbReference type="EMBL" id="MXO53898.1"/>
    </source>
</evidence>
<dbReference type="AlphaFoldDB" id="A0A844YA68"/>
<comment type="caution">
    <text evidence="1">The sequence shown here is derived from an EMBL/GenBank/DDBJ whole genome shotgun (WGS) entry which is preliminary data.</text>
</comment>
<gene>
    <name evidence="1" type="ORF">GRI47_07740</name>
</gene>
<accession>A0A844YA68</accession>
<dbReference type="Proteomes" id="UP000430272">
    <property type="component" value="Unassembled WGS sequence"/>
</dbReference>
<evidence type="ECO:0000313" key="2">
    <source>
        <dbReference type="Proteomes" id="UP000430272"/>
    </source>
</evidence>
<sequence length="114" mass="12313">MRKALILIIVLALAGTAAWLYFGGVERVTETRVRTALTEKGVPPRLAECMAGRMTDQLTIAQLRSLERLAPLEGEPGIPLAPGDVMERMRRVDDPQAIEVTVRAAASCSLGISL</sequence>
<dbReference type="RefSeq" id="WP_160660701.1">
    <property type="nucleotide sequence ID" value="NZ_BAABDV010000001.1"/>
</dbReference>
<dbReference type="OrthoDB" id="7409816at2"/>
<protein>
    <submittedName>
        <fullName evidence="1">Uncharacterized protein</fullName>
    </submittedName>
</protein>
<dbReference type="EMBL" id="WTYD01000001">
    <property type="protein sequence ID" value="MXO53898.1"/>
    <property type="molecule type" value="Genomic_DNA"/>
</dbReference>
<name>A0A844YA68_9SPHN</name>
<proteinExistence type="predicted"/>
<organism evidence="1 2">
    <name type="scientific">Qipengyuania pelagi</name>
    <dbReference type="NCBI Taxonomy" id="994320"/>
    <lineage>
        <taxon>Bacteria</taxon>
        <taxon>Pseudomonadati</taxon>
        <taxon>Pseudomonadota</taxon>
        <taxon>Alphaproteobacteria</taxon>
        <taxon>Sphingomonadales</taxon>
        <taxon>Erythrobacteraceae</taxon>
        <taxon>Qipengyuania</taxon>
    </lineage>
</organism>